<feature type="region of interest" description="Disordered" evidence="1">
    <location>
        <begin position="177"/>
        <end position="205"/>
    </location>
</feature>
<evidence type="ECO:0000313" key="4">
    <source>
        <dbReference type="Proteomes" id="UP000289323"/>
    </source>
</evidence>
<evidence type="ECO:0000256" key="2">
    <source>
        <dbReference type="SAM" id="Phobius"/>
    </source>
</evidence>
<feature type="compositionally biased region" description="Basic and acidic residues" evidence="1">
    <location>
        <begin position="370"/>
        <end position="393"/>
    </location>
</feature>
<keyword evidence="2" id="KW-0472">Membrane</keyword>
<feature type="compositionally biased region" description="Low complexity" evidence="1">
    <location>
        <begin position="103"/>
        <end position="122"/>
    </location>
</feature>
<accession>A0A446BRP6</accession>
<dbReference type="AlphaFoldDB" id="A0A446BRP6"/>
<feature type="region of interest" description="Disordered" evidence="1">
    <location>
        <begin position="1"/>
        <end position="159"/>
    </location>
</feature>
<feature type="region of interest" description="Disordered" evidence="1">
    <location>
        <begin position="370"/>
        <end position="419"/>
    </location>
</feature>
<gene>
    <name evidence="3" type="ORF">TT172_LOCUS7576</name>
</gene>
<dbReference type="EMBL" id="OUUZ01000015">
    <property type="protein sequence ID" value="SPQ25157.1"/>
    <property type="molecule type" value="Genomic_DNA"/>
</dbReference>
<feature type="compositionally biased region" description="Acidic residues" evidence="1">
    <location>
        <begin position="42"/>
        <end position="56"/>
    </location>
</feature>
<name>A0A446BRP6_9PEZI</name>
<feature type="compositionally biased region" description="Basic residues" evidence="1">
    <location>
        <begin position="1"/>
        <end position="10"/>
    </location>
</feature>
<dbReference type="Proteomes" id="UP000289323">
    <property type="component" value="Unassembled WGS sequence"/>
</dbReference>
<feature type="compositionally biased region" description="Pro residues" evidence="1">
    <location>
        <begin position="74"/>
        <end position="83"/>
    </location>
</feature>
<reference evidence="3 4" key="1">
    <citation type="submission" date="2018-04" db="EMBL/GenBank/DDBJ databases">
        <authorList>
            <person name="Huttner S."/>
            <person name="Dainat J."/>
        </authorList>
    </citation>
    <scope>NUCLEOTIDE SEQUENCE [LARGE SCALE GENOMIC DNA]</scope>
</reference>
<keyword evidence="2" id="KW-0812">Transmembrane</keyword>
<protein>
    <submittedName>
        <fullName evidence="3">8243dd74-c6f4-49cb-b7e7-0b5604fd25fd</fullName>
    </submittedName>
</protein>
<evidence type="ECO:0000313" key="3">
    <source>
        <dbReference type="EMBL" id="SPQ25157.1"/>
    </source>
</evidence>
<proteinExistence type="predicted"/>
<sequence>MASFFKKHKQADKAAGTATGKKQGEKPQDKAASASAIPPTGDDNEPAPLLDDDDEQFLERLVSNKDDEGDEEGPPPPLPPRPKTPVLTWDSDAESGQQPVAEANTSTTAAATTNTTTTPAPALKKPNPLSRLFRRNKQPASSTLTVNNNNNPPVPAEEADREWADLNGMLARLDIIAPTPPPAATAPASQTPSQSKPASKPKSAALSASAEVQTLLRQFVQILKDITRGAPAAASDLAALLDGRNDALRRGFERLPGPMRRLVTQLPRKITSALGPEVLAAAAEAQGLRTGSGSKSGQEAGLAARLLAPWHLGELAVTPAIVQSMLKAIVNALKARWPAFVGTNVLWSAAVVLLLFVLWYCHKRGKEEREKMEAERAKAEAEAKDVTEPKDVAEEQAVDGDGPSTAVVVVDPPADRPRV</sequence>
<keyword evidence="2" id="KW-1133">Transmembrane helix</keyword>
<feature type="transmembrane region" description="Helical" evidence="2">
    <location>
        <begin position="337"/>
        <end position="361"/>
    </location>
</feature>
<organism evidence="3 4">
    <name type="scientific">Thermothielavioides terrestris</name>
    <dbReference type="NCBI Taxonomy" id="2587410"/>
    <lineage>
        <taxon>Eukaryota</taxon>
        <taxon>Fungi</taxon>
        <taxon>Dikarya</taxon>
        <taxon>Ascomycota</taxon>
        <taxon>Pezizomycotina</taxon>
        <taxon>Sordariomycetes</taxon>
        <taxon>Sordariomycetidae</taxon>
        <taxon>Sordariales</taxon>
        <taxon>Chaetomiaceae</taxon>
        <taxon>Thermothielavioides</taxon>
    </lineage>
</organism>
<evidence type="ECO:0000256" key="1">
    <source>
        <dbReference type="SAM" id="MobiDB-lite"/>
    </source>
</evidence>
<feature type="compositionally biased region" description="Low complexity" evidence="1">
    <location>
        <begin position="185"/>
        <end position="205"/>
    </location>
</feature>